<dbReference type="InterPro" id="IPR004099">
    <property type="entry name" value="Pyr_nucl-diS_OxRdtase_dimer"/>
</dbReference>
<evidence type="ECO:0000313" key="8">
    <source>
        <dbReference type="EMBL" id="SNQ29814.1"/>
    </source>
</evidence>
<evidence type="ECO:0000256" key="2">
    <source>
        <dbReference type="ARBA" id="ARBA00022630"/>
    </source>
</evidence>
<dbReference type="EMBL" id="FZLN01000003">
    <property type="protein sequence ID" value="SNQ29814.1"/>
    <property type="molecule type" value="Genomic_DNA"/>
</dbReference>
<reference evidence="9" key="1">
    <citation type="submission" date="2017-06" db="EMBL/GenBank/DDBJ databases">
        <authorList>
            <person name="Varghese N."/>
            <person name="Submissions S."/>
        </authorList>
    </citation>
    <scope>NUCLEOTIDE SEQUENCE [LARGE SCALE GENOMIC DNA]</scope>
    <source>
        <strain evidence="9">ANC 5114</strain>
    </source>
</reference>
<evidence type="ECO:0000256" key="5">
    <source>
        <dbReference type="PIRSR" id="PIRSR000350-4"/>
    </source>
</evidence>
<keyword evidence="4" id="KW-0520">NAD</keyword>
<feature type="binding site" evidence="4">
    <location>
        <position position="298"/>
    </location>
    <ligand>
        <name>FAD</name>
        <dbReference type="ChEBI" id="CHEBI:57692"/>
    </ligand>
</feature>
<comment type="cofactor">
    <cofactor evidence="4">
        <name>FAD</name>
        <dbReference type="ChEBI" id="CHEBI:57692"/>
    </cofactor>
    <text evidence="4">Binds 1 FAD per subunit.</text>
</comment>
<evidence type="ECO:0000313" key="9">
    <source>
        <dbReference type="Proteomes" id="UP000243463"/>
    </source>
</evidence>
<dbReference type="GO" id="GO:0003955">
    <property type="term" value="F:NAD(P)H dehydrogenase (quinone) activity"/>
    <property type="evidence" value="ECO:0007669"/>
    <property type="project" value="TreeGrafter"/>
</dbReference>
<dbReference type="AlphaFoldDB" id="A0A217EHH9"/>
<feature type="domain" description="FAD/NAD(P)-binding" evidence="7">
    <location>
        <begin position="4"/>
        <end position="300"/>
    </location>
</feature>
<dbReference type="RefSeq" id="WP_088823858.1">
    <property type="nucleotide sequence ID" value="NZ_FZLN01000003.1"/>
</dbReference>
<evidence type="ECO:0000256" key="1">
    <source>
        <dbReference type="ARBA" id="ARBA00007532"/>
    </source>
</evidence>
<dbReference type="PRINTS" id="PR00411">
    <property type="entry name" value="PNDRDTASEI"/>
</dbReference>
<accession>A0A217EHH9</accession>
<dbReference type="SUPFAM" id="SSF51905">
    <property type="entry name" value="FAD/NAD(P)-binding domain"/>
    <property type="match status" value="1"/>
</dbReference>
<proteinExistence type="inferred from homology"/>
<dbReference type="PRINTS" id="PR00368">
    <property type="entry name" value="FADPNR"/>
</dbReference>
<dbReference type="PANTHER" id="PTHR43014:SF4">
    <property type="entry name" value="PYRIDINE NUCLEOTIDE-DISULFIDE OXIDOREDUCTASE RCLA-RELATED"/>
    <property type="match status" value="1"/>
</dbReference>
<dbReference type="PANTHER" id="PTHR43014">
    <property type="entry name" value="MERCURIC REDUCTASE"/>
    <property type="match status" value="1"/>
</dbReference>
<organism evidence="8 9">
    <name type="scientific">Acinetobacter apis</name>
    <dbReference type="NCBI Taxonomy" id="1229165"/>
    <lineage>
        <taxon>Bacteria</taxon>
        <taxon>Pseudomonadati</taxon>
        <taxon>Pseudomonadota</taxon>
        <taxon>Gammaproteobacteria</taxon>
        <taxon>Moraxellales</taxon>
        <taxon>Moraxellaceae</taxon>
        <taxon>Acinetobacter</taxon>
    </lineage>
</organism>
<dbReference type="PIRSF" id="PIRSF000350">
    <property type="entry name" value="Mercury_reductase_MerA"/>
    <property type="match status" value="1"/>
</dbReference>
<dbReference type="InterPro" id="IPR001100">
    <property type="entry name" value="Pyr_nuc-diS_OxRdtase"/>
</dbReference>
<evidence type="ECO:0000256" key="4">
    <source>
        <dbReference type="PIRSR" id="PIRSR000350-3"/>
    </source>
</evidence>
<dbReference type="Pfam" id="PF07992">
    <property type="entry name" value="Pyr_redox_2"/>
    <property type="match status" value="1"/>
</dbReference>
<evidence type="ECO:0000256" key="3">
    <source>
        <dbReference type="ARBA" id="ARBA00022827"/>
    </source>
</evidence>
<dbReference type="InterPro" id="IPR016156">
    <property type="entry name" value="FAD/NAD-linked_Rdtase_dimer_sf"/>
</dbReference>
<gene>
    <name evidence="8" type="ORF">SAMN05444584_1785</name>
</gene>
<sequence length="453" mass="49171">MKKYDLAVIGAGSGGLNSGFTAAAMGKKVVMIERHQPGGECTWSGCIPSKAIIQIAKDVKAAQKFTDIDIDSTAIMNKVRALIHEANQAEAVPVLEDAGIEYLQGAAQFKDAHTLEVNGQIIEAKNIIISTGSSAIVPPISGLNTIPYLTNENIFDLKILPKRLIVLGGGAIGIELSQALQRLGVQIQLVEMADHILIKEEKEFALAVQEYLSSEGVQFYTVSKAIEFKQSDEAIELTIATASGHQHIIGDAVLLALGRKPNTDTLNLDDIGIQYGPRGIEVNEYNQTTVPHIYAIGDVVGPYLFSHSGGHQARSVVRNLYASNKRAVNLDSIAWCTFVEPELARCGFTEEEARQKYGNDILIFTQNYADLDRAVVDQKTFGMAKVICDSQGHILGASILGERACELLCELQVMKQHGIPLQGLQDAMHPYPGYSELLLALSLDAYSQLCMPH</sequence>
<dbReference type="SUPFAM" id="SSF55424">
    <property type="entry name" value="FAD/NAD-linked reductases, dimerisation (C-terminal) domain"/>
    <property type="match status" value="1"/>
</dbReference>
<dbReference type="GO" id="GO:0050660">
    <property type="term" value="F:flavin adenine dinucleotide binding"/>
    <property type="evidence" value="ECO:0007669"/>
    <property type="project" value="TreeGrafter"/>
</dbReference>
<feature type="binding site" evidence="4">
    <location>
        <begin position="168"/>
        <end position="175"/>
    </location>
    <ligand>
        <name>NAD(+)</name>
        <dbReference type="ChEBI" id="CHEBI:57540"/>
    </ligand>
</feature>
<keyword evidence="9" id="KW-1185">Reference proteome</keyword>
<keyword evidence="3 4" id="KW-0274">FAD</keyword>
<dbReference type="Gene3D" id="3.50.50.60">
    <property type="entry name" value="FAD/NAD(P)-binding domain"/>
    <property type="match status" value="2"/>
</dbReference>
<dbReference type="OrthoDB" id="9800167at2"/>
<evidence type="ECO:0000259" key="7">
    <source>
        <dbReference type="Pfam" id="PF07992"/>
    </source>
</evidence>
<comment type="similarity">
    <text evidence="1">Belongs to the class-I pyridine nucleotide-disulfide oxidoreductase family.</text>
</comment>
<protein>
    <submittedName>
        <fullName evidence="8">Pyruvate/2-oxoglutarate dehydrogenase complex, dihydrolipoamide dehydrogenase (E3) component</fullName>
    </submittedName>
</protein>
<keyword evidence="8" id="KW-0670">Pyruvate</keyword>
<dbReference type="Pfam" id="PF02852">
    <property type="entry name" value="Pyr_redox_dim"/>
    <property type="match status" value="1"/>
</dbReference>
<feature type="domain" description="Pyridine nucleotide-disulphide oxidoreductase dimerisation" evidence="6">
    <location>
        <begin position="333"/>
        <end position="437"/>
    </location>
</feature>
<feature type="binding site" evidence="4">
    <location>
        <begin position="131"/>
        <end position="133"/>
    </location>
    <ligand>
        <name>FAD</name>
        <dbReference type="ChEBI" id="CHEBI:57692"/>
    </ligand>
</feature>
<feature type="disulfide bond" description="Redox-active" evidence="5">
    <location>
        <begin position="41"/>
        <end position="46"/>
    </location>
</feature>
<dbReference type="Proteomes" id="UP000243463">
    <property type="component" value="Unassembled WGS sequence"/>
</dbReference>
<evidence type="ECO:0000259" key="6">
    <source>
        <dbReference type="Pfam" id="PF02852"/>
    </source>
</evidence>
<feature type="binding site" evidence="4">
    <location>
        <position position="258"/>
    </location>
    <ligand>
        <name>NAD(+)</name>
        <dbReference type="ChEBI" id="CHEBI:57540"/>
    </ligand>
</feature>
<dbReference type="Gene3D" id="3.30.390.30">
    <property type="match status" value="1"/>
</dbReference>
<keyword evidence="4" id="KW-0547">Nucleotide-binding</keyword>
<feature type="binding site" evidence="4">
    <location>
        <position position="50"/>
    </location>
    <ligand>
        <name>FAD</name>
        <dbReference type="ChEBI" id="CHEBI:57692"/>
    </ligand>
</feature>
<dbReference type="InterPro" id="IPR023753">
    <property type="entry name" value="FAD/NAD-binding_dom"/>
</dbReference>
<keyword evidence="2" id="KW-0285">Flavoprotein</keyword>
<feature type="binding site" evidence="4">
    <location>
        <position position="191"/>
    </location>
    <ligand>
        <name>NAD(+)</name>
        <dbReference type="ChEBI" id="CHEBI:57540"/>
    </ligand>
</feature>
<name>A0A217EHH9_9GAMM</name>
<dbReference type="InterPro" id="IPR036188">
    <property type="entry name" value="FAD/NAD-bd_sf"/>
</dbReference>